<protein>
    <submittedName>
        <fullName evidence="1">Uncharacterized protein</fullName>
    </submittedName>
</protein>
<reference evidence="1" key="1">
    <citation type="submission" date="2019-11" db="EMBL/GenBank/DDBJ databases">
        <authorList>
            <person name="Feng L."/>
        </authorList>
    </citation>
    <scope>NUCLEOTIDE SEQUENCE</scope>
    <source>
        <strain evidence="1">PmerdaeLFYP103</strain>
    </source>
</reference>
<dbReference type="AlphaFoldDB" id="A0A6N3GJD0"/>
<name>A0A6N3GJD0_9BACT</name>
<sequence length="64" mass="7347">MYKNGIKIHSIVFLLIFSKKTCKIINKCITFAPSKDVVLQELCSHLHGKCMTDVRNHTMNVKNL</sequence>
<proteinExistence type="predicted"/>
<dbReference type="EMBL" id="CACRUV010000039">
    <property type="protein sequence ID" value="VYU63729.1"/>
    <property type="molecule type" value="Genomic_DNA"/>
</dbReference>
<gene>
    <name evidence="1" type="ORF">PMLFYP103_02969</name>
</gene>
<accession>A0A6N3GJD0</accession>
<evidence type="ECO:0000313" key="1">
    <source>
        <dbReference type="EMBL" id="VYU63729.1"/>
    </source>
</evidence>
<organism evidence="1">
    <name type="scientific">Parabacteroides merdae</name>
    <dbReference type="NCBI Taxonomy" id="46503"/>
    <lineage>
        <taxon>Bacteria</taxon>
        <taxon>Pseudomonadati</taxon>
        <taxon>Bacteroidota</taxon>
        <taxon>Bacteroidia</taxon>
        <taxon>Bacteroidales</taxon>
        <taxon>Tannerellaceae</taxon>
        <taxon>Parabacteroides</taxon>
    </lineage>
</organism>